<dbReference type="InterPro" id="IPR008926">
    <property type="entry name" value="RNR_R1-su_N"/>
</dbReference>
<evidence type="ECO:0000256" key="11">
    <source>
        <dbReference type="ARBA" id="ARBA00025437"/>
    </source>
</evidence>
<dbReference type="PANTHER" id="PTHR43371:SF1">
    <property type="entry name" value="RIBONUCLEOSIDE-DIPHOSPHATE REDUCTASE"/>
    <property type="match status" value="1"/>
</dbReference>
<evidence type="ECO:0000313" key="15">
    <source>
        <dbReference type="EMBL" id="SHF19255.1"/>
    </source>
</evidence>
<evidence type="ECO:0000256" key="13">
    <source>
        <dbReference type="RuleBase" id="RU003410"/>
    </source>
</evidence>
<dbReference type="GO" id="GO:0004748">
    <property type="term" value="F:ribonucleoside-diphosphate reductase activity, thioredoxin disulfide as acceptor"/>
    <property type="evidence" value="ECO:0007669"/>
    <property type="project" value="UniProtKB-EC"/>
</dbReference>
<evidence type="ECO:0000256" key="2">
    <source>
        <dbReference type="ARBA" id="ARBA00007405"/>
    </source>
</evidence>
<evidence type="ECO:0000256" key="6">
    <source>
        <dbReference type="ARBA" id="ARBA00022813"/>
    </source>
</evidence>
<keyword evidence="8 13" id="KW-0560">Oxidoreductase</keyword>
<dbReference type="PANTHER" id="PTHR43371">
    <property type="entry name" value="VITAMIN B12-DEPENDENT RIBONUCLEOTIDE REDUCTASE"/>
    <property type="match status" value="1"/>
</dbReference>
<comment type="function">
    <text evidence="11">Catalyzes the reduction of ribonucleotides to deoxyribonucleotides. May function to provide a pool of deoxyribonucleotide precursors for DNA repair during oxygen limitation and/or for immediate growth after restoration of oxygen.</text>
</comment>
<dbReference type="InterPro" id="IPR013509">
    <property type="entry name" value="RNR_lsu_N"/>
</dbReference>
<dbReference type="PROSITE" id="PS50819">
    <property type="entry name" value="INTEIN_ENDONUCLEASE"/>
    <property type="match status" value="1"/>
</dbReference>
<dbReference type="OrthoDB" id="9762933at2"/>
<dbReference type="EMBL" id="FQUI01000044">
    <property type="protein sequence ID" value="SHF19255.1"/>
    <property type="molecule type" value="Genomic_DNA"/>
</dbReference>
<dbReference type="STRING" id="1122195.SAMN02745164_01976"/>
<gene>
    <name evidence="15" type="ORF">SAMN02745164_01976</name>
</gene>
<dbReference type="Gene3D" id="3.20.70.20">
    <property type="match status" value="2"/>
</dbReference>
<comment type="cofactor">
    <cofactor evidence="1">
        <name>adenosylcob(III)alamin</name>
        <dbReference type="ChEBI" id="CHEBI:18408"/>
    </cofactor>
</comment>
<dbReference type="SUPFAM" id="SSF48168">
    <property type="entry name" value="R1 subunit of ribonucleotide reductase, N-terminal domain"/>
    <property type="match status" value="1"/>
</dbReference>
<evidence type="ECO:0000256" key="10">
    <source>
        <dbReference type="ARBA" id="ARBA00023285"/>
    </source>
</evidence>
<comment type="similarity">
    <text evidence="13">Belongs to the ribonucleoside diphosphate reductase large chain family.</text>
</comment>
<feature type="domain" description="DOD-type homing endonuclease" evidence="14">
    <location>
        <begin position="449"/>
        <end position="589"/>
    </location>
</feature>
<dbReference type="Pfam" id="PF14890">
    <property type="entry name" value="Intein_splicing"/>
    <property type="match status" value="1"/>
</dbReference>
<organism evidence="15 16">
    <name type="scientific">Marinitoga hydrogenitolerans (strain DSM 16785 / JCM 12826 / AT1271)</name>
    <dbReference type="NCBI Taxonomy" id="1122195"/>
    <lineage>
        <taxon>Bacteria</taxon>
        <taxon>Thermotogati</taxon>
        <taxon>Thermotogota</taxon>
        <taxon>Thermotogae</taxon>
        <taxon>Petrotogales</taxon>
        <taxon>Petrotogaceae</taxon>
        <taxon>Marinitoga</taxon>
    </lineage>
</organism>
<dbReference type="InterPro" id="IPR050862">
    <property type="entry name" value="RdRp_reductase_class-2"/>
</dbReference>
<dbReference type="InterPro" id="IPR004860">
    <property type="entry name" value="LAGLIDADG_dom"/>
</dbReference>
<dbReference type="InterPro" id="IPR003587">
    <property type="entry name" value="Hint_dom_N"/>
</dbReference>
<evidence type="ECO:0000256" key="3">
    <source>
        <dbReference type="ARBA" id="ARBA00022628"/>
    </source>
</evidence>
<reference evidence="15" key="1">
    <citation type="submission" date="2016-11" db="EMBL/GenBank/DDBJ databases">
        <authorList>
            <person name="Varghese N."/>
            <person name="Submissions S."/>
        </authorList>
    </citation>
    <scope>NUCLEOTIDE SEQUENCE [LARGE SCALE GENOMIC DNA]</scope>
    <source>
        <strain evidence="15">DSM 16785</strain>
    </source>
</reference>
<dbReference type="GO" id="GO:0016539">
    <property type="term" value="P:intein-mediated protein splicing"/>
    <property type="evidence" value="ECO:0007669"/>
    <property type="project" value="InterPro"/>
</dbReference>
<accession>A0A1M4ZMU8</accession>
<evidence type="ECO:0000313" key="16">
    <source>
        <dbReference type="Proteomes" id="UP000184334"/>
    </source>
</evidence>
<keyword evidence="3" id="KW-0846">Cobalamin</keyword>
<dbReference type="PROSITE" id="PS50817">
    <property type="entry name" value="INTEIN_N_TER"/>
    <property type="match status" value="1"/>
</dbReference>
<dbReference type="InterPro" id="IPR036844">
    <property type="entry name" value="Hint_dom_sf"/>
</dbReference>
<comment type="catalytic activity">
    <reaction evidence="12 13">
        <text>a 2'-deoxyribonucleoside 5'-diphosphate + [thioredoxin]-disulfide + H2O = a ribonucleoside 5'-diphosphate + [thioredoxin]-dithiol</text>
        <dbReference type="Rhea" id="RHEA:23252"/>
        <dbReference type="Rhea" id="RHEA-COMP:10698"/>
        <dbReference type="Rhea" id="RHEA-COMP:10700"/>
        <dbReference type="ChEBI" id="CHEBI:15377"/>
        <dbReference type="ChEBI" id="CHEBI:29950"/>
        <dbReference type="ChEBI" id="CHEBI:50058"/>
        <dbReference type="ChEBI" id="CHEBI:57930"/>
        <dbReference type="ChEBI" id="CHEBI:73316"/>
        <dbReference type="EC" id="1.17.4.1"/>
    </reaction>
</comment>
<dbReference type="Pfam" id="PF14528">
    <property type="entry name" value="LAGLIDADG_3"/>
    <property type="match status" value="1"/>
</dbReference>
<evidence type="ECO:0000256" key="5">
    <source>
        <dbReference type="ARBA" id="ARBA00022741"/>
    </source>
</evidence>
<evidence type="ECO:0000256" key="1">
    <source>
        <dbReference type="ARBA" id="ARBA00001922"/>
    </source>
</evidence>
<keyword evidence="6" id="KW-0068">Autocatalytic cleavage</keyword>
<keyword evidence="5" id="KW-0547">Nucleotide-binding</keyword>
<comment type="caution">
    <text evidence="15">The sequence shown here is derived from an EMBL/GenBank/DDBJ whole genome shotgun (WGS) entry which is preliminary data.</text>
</comment>
<evidence type="ECO:0000256" key="12">
    <source>
        <dbReference type="ARBA" id="ARBA00047754"/>
    </source>
</evidence>
<dbReference type="InterPro" id="IPR024434">
    <property type="entry name" value="TSCPD_dom"/>
</dbReference>
<dbReference type="GO" id="GO:0031419">
    <property type="term" value="F:cobalamin binding"/>
    <property type="evidence" value="ECO:0007669"/>
    <property type="project" value="UniProtKB-KW"/>
</dbReference>
<dbReference type="SUPFAM" id="SSF51998">
    <property type="entry name" value="PFL-like glycyl radical enzymes"/>
    <property type="match status" value="1"/>
</dbReference>
<dbReference type="PRINTS" id="PR00379">
    <property type="entry name" value="INTEIN"/>
</dbReference>
<evidence type="ECO:0000256" key="4">
    <source>
        <dbReference type="ARBA" id="ARBA00022634"/>
    </source>
</evidence>
<protein>
    <recommendedName>
        <fullName evidence="13">Ribonucleoside-diphosphate reductase</fullName>
        <ecNumber evidence="13">1.17.4.1</ecNumber>
    </recommendedName>
</protein>
<dbReference type="Gene3D" id="3.10.28.10">
    <property type="entry name" value="Homing endonucleases"/>
    <property type="match status" value="1"/>
</dbReference>
<dbReference type="AlphaFoldDB" id="A0A1M4ZMU8"/>
<dbReference type="GO" id="GO:0009263">
    <property type="term" value="P:deoxyribonucleotide biosynthetic process"/>
    <property type="evidence" value="ECO:0007669"/>
    <property type="project" value="UniProtKB-KW"/>
</dbReference>
<keyword evidence="10" id="KW-0170">Cobalt</keyword>
<keyword evidence="16" id="KW-1185">Reference proteome</keyword>
<name>A0A1M4ZMU8_MARH1</name>
<evidence type="ECO:0000256" key="7">
    <source>
        <dbReference type="ARBA" id="ARBA00023000"/>
    </source>
</evidence>
<evidence type="ECO:0000259" key="14">
    <source>
        <dbReference type="PROSITE" id="PS50819"/>
    </source>
</evidence>
<dbReference type="SUPFAM" id="SSF55608">
    <property type="entry name" value="Homing endonucleases"/>
    <property type="match status" value="1"/>
</dbReference>
<dbReference type="Gene3D" id="2.170.16.10">
    <property type="entry name" value="Hedgehog/Intein (Hint) domain"/>
    <property type="match status" value="1"/>
</dbReference>
<dbReference type="UniPathway" id="UPA00326"/>
<keyword evidence="4" id="KW-0237">DNA synthesis</keyword>
<keyword evidence="7" id="KW-0651">Protein splicing</keyword>
<keyword evidence="9 13" id="KW-0215">Deoxyribonucleotide synthesis</keyword>
<comment type="similarity">
    <text evidence="2">Belongs to the ribonucleoside diphosphate reductase class-2 family.</text>
</comment>
<dbReference type="Proteomes" id="UP000184334">
    <property type="component" value="Unassembled WGS sequence"/>
</dbReference>
<dbReference type="InterPro" id="IPR000788">
    <property type="entry name" value="RNR_lg_C"/>
</dbReference>
<evidence type="ECO:0000256" key="8">
    <source>
        <dbReference type="ARBA" id="ARBA00023002"/>
    </source>
</evidence>
<dbReference type="InterPro" id="IPR006142">
    <property type="entry name" value="INTEIN"/>
</dbReference>
<dbReference type="NCBIfam" id="TIGR01445">
    <property type="entry name" value="intein_Nterm"/>
    <property type="match status" value="1"/>
</dbReference>
<dbReference type="EC" id="1.17.4.1" evidence="13"/>
<dbReference type="SMART" id="SM00306">
    <property type="entry name" value="HintN"/>
    <property type="match status" value="1"/>
</dbReference>
<dbReference type="GO" id="GO:0004519">
    <property type="term" value="F:endonuclease activity"/>
    <property type="evidence" value="ECO:0007669"/>
    <property type="project" value="InterPro"/>
</dbReference>
<dbReference type="GO" id="GO:0071897">
    <property type="term" value="P:DNA biosynthetic process"/>
    <property type="evidence" value="ECO:0007669"/>
    <property type="project" value="UniProtKB-KW"/>
</dbReference>
<proteinExistence type="inferred from homology"/>
<dbReference type="InterPro" id="IPR004042">
    <property type="entry name" value="Intein_endonuc_central"/>
</dbReference>
<sequence length="1209" mass="137309">MEDILSDFESLLDSFTDIKPSENAERILRDRYLLKDGNGNYLEHNWSDISRRVSRYIASAEVLYTDDIDKIRKVEKIYYKLLKSRIFLPNSPTLFNAGKTLSQDIFKKDIKEMLLDDYKNIYNSRNRHNMLSACFVVPLEDSMEGIFNAVKDAALIQKYGGGVGYDFSILRPKDSSIAGTGGKSSGPISFMHVFNTTASTIEQGGARRGAQMAVMRYDHPDVIDFINSKKDNDGKSVLNYFNISINFDNPEKFLKKLENDEELELSHSNSNIKKTIKARELFDLIANNAWKSGDPGMLFLGRHNKYYALGDVTPVSATNPCVVGDTLVLTNKGLIKAKELTTDMKVWSPISNQFLPIEKIIDQGVKPIKSIKLKNGIELKATYDHKVYTENGWKKIEDLKIGEKIRVISDEISFEDAEEHFEYENIIYGKNNHHINQINISNSVYVSKILGLFIGDGSLGKDGRISFSISKNDKTVDEIKNLIEEISDSTITEIEEKNQVKLLIRSKNLELFIRNITDIELGSPSDSETKKIPDKILTNNKIIQKEFLKGLFTADGSVYNSKGSITISLSSISKKLLEDTQIILLNFGIFSTLTKEKEERTAIIKGKKIYRLLISGKNSYNFYKNIGFMGEKQKKLKFLVENHLEKKGFYNKNKSFIEIVKITDFGQERVYDITAGPDYVWVTNGILSYDCGEEPLPPYGSCNLGSIDLAKIIDYIDLGNPNDEKKDIFKEIIYWTSRFLDNVIDINIYPLKEIEKVSKEQRFIGLGIMGIADSLYKKNIPYNSNEGRNFMAETLAQFAYYSHLASTELAKERGNFPLFDKSKYKDGFIPFPMLDNNYSENIKIWNSLIKEHFYGEAKKYKRNVQVNTVAPTGSISNIADTSSGIEPNFMLAYIRYMTDKEGNRVPLPYMNKILRDKLDGLLNSELEAEIIEKGSIQHIENISEDFKKVFVTAMDISGEDHLLAQHVIQSYLDASCSKTINLPKETTVEDIKNIYIKAMKLNLKGITIYRDGSLETQVLTNSKKDDKKVTFFVLDEKHKLRARPRKETLKSVTRKFKTDSGTVYITVSFDDNGEAIEIFLSDGTETAEIIGRLSSIALRTGVSVDEILEQLSKVKGSYCKGISKEIKSALNDFEELWKDNTDFEVFHVGKPLSKEEVEKFVHANKLEYVKGYYIDNEGNTYCPTCLSKNSLLMTEGCISCKTCGWSKCS</sequence>
<dbReference type="InterPro" id="IPR006141">
    <property type="entry name" value="Intein_N"/>
</dbReference>
<evidence type="ECO:0000256" key="9">
    <source>
        <dbReference type="ARBA" id="ARBA00023116"/>
    </source>
</evidence>
<dbReference type="Pfam" id="PF02867">
    <property type="entry name" value="Ribonuc_red_lgC"/>
    <property type="match status" value="1"/>
</dbReference>
<dbReference type="RefSeq" id="WP_072865868.1">
    <property type="nucleotide sequence ID" value="NZ_FQUI01000044.1"/>
</dbReference>
<dbReference type="Pfam" id="PF00317">
    <property type="entry name" value="Ribonuc_red_lgN"/>
    <property type="match status" value="1"/>
</dbReference>
<dbReference type="Pfam" id="PF12637">
    <property type="entry name" value="TSCPD"/>
    <property type="match status" value="1"/>
</dbReference>
<dbReference type="CDD" id="cd00081">
    <property type="entry name" value="Hint"/>
    <property type="match status" value="1"/>
</dbReference>
<dbReference type="InterPro" id="IPR027434">
    <property type="entry name" value="Homing_endonucl"/>
</dbReference>
<dbReference type="SUPFAM" id="SSF51294">
    <property type="entry name" value="Hedgehog/intein (Hint) domain"/>
    <property type="match status" value="1"/>
</dbReference>
<comment type="function">
    <text evidence="13">Provides the precursors necessary for DNA synthesis. Catalyzes the biosynthesis of deoxyribonucleotides from the corresponding ribonucleotides.</text>
</comment>
<dbReference type="GO" id="GO:0005524">
    <property type="term" value="F:ATP binding"/>
    <property type="evidence" value="ECO:0007669"/>
    <property type="project" value="InterPro"/>
</dbReference>